<reference evidence="18 19" key="1">
    <citation type="journal article" date="2002" name="Proc. Natl. Acad. Sci. U.S.A.">
        <title>The complete genome sequence of Chlorobium tepidum TLS, a photosynthetic, anaerobic, green-sulfur bacterium.</title>
        <authorList>
            <person name="Eisen J.A."/>
            <person name="Nelson K.E."/>
            <person name="Paulsen I.T."/>
            <person name="Heidelberg J.F."/>
            <person name="Wu M."/>
            <person name="Dodson R.J."/>
            <person name="Deboy R."/>
            <person name="Gwinn M.L."/>
            <person name="Nelson W.C."/>
            <person name="Haft D.H."/>
            <person name="Hickey E.K."/>
            <person name="Peterson J.D."/>
            <person name="Durkin A.S."/>
            <person name="Kolonay J.L."/>
            <person name="Yang F."/>
            <person name="Holt I."/>
            <person name="Umayam L.A."/>
            <person name="Mason T."/>
            <person name="Brenner M."/>
            <person name="Shea T.P."/>
            <person name="Parksey D."/>
            <person name="Nierman W.C."/>
            <person name="Feldblyum T.V."/>
            <person name="Hansen C.L."/>
            <person name="Craven M.B."/>
            <person name="Radune D."/>
            <person name="Vamathevan J."/>
            <person name="Khouri H."/>
            <person name="White O."/>
            <person name="Gruber T.M."/>
            <person name="Ketchum K.A."/>
            <person name="Venter J.C."/>
            <person name="Tettelin H."/>
            <person name="Bryant D.A."/>
            <person name="Fraser C.M."/>
        </authorList>
    </citation>
    <scope>NUCLEOTIDE SEQUENCE [LARGE SCALE GENOMIC DNA]</scope>
    <source>
        <strain evidence="19">ATCC 49652 / DSM 12025 / NBRC 103806 / TLS</strain>
    </source>
</reference>
<name>Q8KC89_CHLTE</name>
<evidence type="ECO:0000256" key="9">
    <source>
        <dbReference type="ARBA" id="ARBA00022840"/>
    </source>
</evidence>
<dbReference type="PANTHER" id="PTHR43457">
    <property type="entry name" value="NITROGENASE MOLYBDENUM-IRON PROTEIN ALPHA CHAIN"/>
    <property type="match status" value="1"/>
</dbReference>
<organism evidence="18 19">
    <name type="scientific">Chlorobaculum tepidum (strain ATCC 49652 / DSM 12025 / NBRC 103806 / TLS)</name>
    <name type="common">Chlorobium tepidum</name>
    <dbReference type="NCBI Taxonomy" id="194439"/>
    <lineage>
        <taxon>Bacteria</taxon>
        <taxon>Pseudomonadati</taxon>
        <taxon>Chlorobiota</taxon>
        <taxon>Chlorobiia</taxon>
        <taxon>Chlorobiales</taxon>
        <taxon>Chlorobiaceae</taxon>
        <taxon>Chlorobaculum</taxon>
    </lineage>
</organism>
<dbReference type="eggNOG" id="COG2710">
    <property type="taxonomic scope" value="Bacteria"/>
</dbReference>
<dbReference type="GO" id="GO:0051536">
    <property type="term" value="F:iron-sulfur cluster binding"/>
    <property type="evidence" value="ECO:0007669"/>
    <property type="project" value="UniProtKB-KW"/>
</dbReference>
<keyword evidence="9" id="KW-0067">ATP-binding</keyword>
<dbReference type="GO" id="GO:0016163">
    <property type="term" value="F:nitrogenase activity"/>
    <property type="evidence" value="ECO:0007669"/>
    <property type="project" value="UniProtKB-UniRule"/>
</dbReference>
<dbReference type="NCBIfam" id="TIGR01862">
    <property type="entry name" value="N2-ase-Ialpha"/>
    <property type="match status" value="1"/>
</dbReference>
<dbReference type="EnsemblBacteria" id="AAM72762">
    <property type="protein sequence ID" value="AAM72762"/>
    <property type="gene ID" value="CT1536"/>
</dbReference>
<sequence>MEAKVLIPDPSKIKEELINKYPAKVAKKRSKSIVVNDPEIVPEVQANVRTVPGIITQRGCAYAGCKGVVLGPTRDIVNIVHGPIGCSFYAWLTRRNQTRPETPEHENYITYCFSTDMQEEHVVFGGEKKLKVAIQEAYDLFHPKAIAIFSTCPVGLIGDDVHAVAREMKEKLGDCNVFGFSCEGYRGVSQSAGHHIANNGVFKHMVGNNNEVKPGKFKLNLLGEYNIGGDAFEIERLLEKCGITLVASFSGNSTVGAIENAHTADLNVIMCHRSINYMGDMMETKYGIPWMKVNFVGAESTAKSLRKIAEYFGDEELKAKVEEVIAEEVPAVKAIIDEIRPRTEGKTAMLFVGGSRAHHYQDLFSELGMTTIAAGYEFAHRDDYEGREVLPKIKIDADSKNIEELKVTADPELYNPRKSKAELEELKAKGLEINGYEGMMKQMMKKTLVVDDISHYESEKLIEMYKPDIFCAGIKEKYVVQKMGVPLKQLHSYDYGGPYTGFKGAVNFYKDIDRMVNNPVWKMIKAPWEKSEPESLEASYVAS</sequence>
<dbReference type="PANTHER" id="PTHR43457:SF1">
    <property type="entry name" value="NITROGENASE MOLYBDENUM-IRON PROTEIN ALPHA CHAIN"/>
    <property type="match status" value="1"/>
</dbReference>
<dbReference type="CDD" id="cd01976">
    <property type="entry name" value="Nitrogenase_MoFe_alpha"/>
    <property type="match status" value="1"/>
</dbReference>
<keyword evidence="12" id="KW-0411">Iron-sulfur</keyword>
<evidence type="ECO:0000313" key="18">
    <source>
        <dbReference type="EMBL" id="AAM72762.1"/>
    </source>
</evidence>
<evidence type="ECO:0000256" key="1">
    <source>
        <dbReference type="ARBA" id="ARBA00001919"/>
    </source>
</evidence>
<evidence type="ECO:0000256" key="3">
    <source>
        <dbReference type="ARBA" id="ARBA00002621"/>
    </source>
</evidence>
<dbReference type="AlphaFoldDB" id="Q8KC89"/>
<dbReference type="SUPFAM" id="SSF53807">
    <property type="entry name" value="Helical backbone' metal receptor"/>
    <property type="match status" value="1"/>
</dbReference>
<evidence type="ECO:0000256" key="4">
    <source>
        <dbReference type="ARBA" id="ARBA00011002"/>
    </source>
</evidence>
<protein>
    <recommendedName>
        <fullName evidence="16">Nitrogenase protein alpha chain</fullName>
        <ecNumber evidence="16">1.18.6.1</ecNumber>
    </recommendedName>
</protein>
<dbReference type="EC" id="1.18.6.1" evidence="16"/>
<evidence type="ECO:0000256" key="14">
    <source>
        <dbReference type="ARBA" id="ARBA00047967"/>
    </source>
</evidence>
<gene>
    <name evidence="18" type="primary">nifD</name>
    <name evidence="18" type="ordered locus">CT1536</name>
</gene>
<evidence type="ECO:0000256" key="8">
    <source>
        <dbReference type="ARBA" id="ARBA00022741"/>
    </source>
</evidence>
<comment type="function">
    <text evidence="3">This molybdenum-iron protein is part of the nitrogenase complex that catalyzes the key enzymatic reactions in nitrogen fixation.</text>
</comment>
<keyword evidence="10 16" id="KW-0560">Oxidoreductase</keyword>
<dbReference type="Proteomes" id="UP000001007">
    <property type="component" value="Chromosome"/>
</dbReference>
<keyword evidence="13 15" id="KW-0535">Nitrogen fixation</keyword>
<dbReference type="HOGENOM" id="CLU_025876_1_1_10"/>
<keyword evidence="7 16" id="KW-0479">Metal-binding</keyword>
<dbReference type="PROSITE" id="PS00090">
    <property type="entry name" value="NITROGENASE_1_2"/>
    <property type="match status" value="1"/>
</dbReference>
<comment type="cofactor">
    <cofactor evidence="2">
        <name>[7Fe-Mo-9S-C-homocitryl] cluster</name>
        <dbReference type="ChEBI" id="CHEBI:30409"/>
    </cofactor>
</comment>
<evidence type="ECO:0000256" key="12">
    <source>
        <dbReference type="ARBA" id="ARBA00023014"/>
    </source>
</evidence>
<dbReference type="PATRIC" id="fig|194439.7.peg.1389"/>
<dbReference type="NCBIfam" id="TIGR01282">
    <property type="entry name" value="nifD"/>
    <property type="match status" value="1"/>
</dbReference>
<comment type="subunit">
    <text evidence="5">Tetramer of two alpha and two beta chains. Forms complex with the iron protein (nitrogenase component 2).</text>
</comment>
<keyword evidence="6" id="KW-0500">Molybdenum</keyword>
<dbReference type="Pfam" id="PF00148">
    <property type="entry name" value="Oxidored_nitro"/>
    <property type="match status" value="1"/>
</dbReference>
<evidence type="ECO:0000256" key="15">
    <source>
        <dbReference type="RuleBase" id="RU004021"/>
    </source>
</evidence>
<keyword evidence="19" id="KW-1185">Reference proteome</keyword>
<dbReference type="OrthoDB" id="9767044at2"/>
<comment type="similarity">
    <text evidence="4 15">Belongs to the NifD/NifK/NifE/NifN family.</text>
</comment>
<evidence type="ECO:0000256" key="11">
    <source>
        <dbReference type="ARBA" id="ARBA00023004"/>
    </source>
</evidence>
<dbReference type="InterPro" id="IPR005972">
    <property type="entry name" value="Nase_Mo-Fe_asu"/>
</dbReference>
<evidence type="ECO:0000256" key="5">
    <source>
        <dbReference type="ARBA" id="ARBA00011462"/>
    </source>
</evidence>
<dbReference type="GO" id="GO:0046872">
    <property type="term" value="F:metal ion binding"/>
    <property type="evidence" value="ECO:0007669"/>
    <property type="project" value="UniProtKB-KW"/>
</dbReference>
<evidence type="ECO:0000313" key="19">
    <source>
        <dbReference type="Proteomes" id="UP000001007"/>
    </source>
</evidence>
<dbReference type="InterPro" id="IPR000318">
    <property type="entry name" value="Nase_comp1_CS"/>
</dbReference>
<evidence type="ECO:0000256" key="6">
    <source>
        <dbReference type="ARBA" id="ARBA00022505"/>
    </source>
</evidence>
<dbReference type="InterPro" id="IPR010143">
    <property type="entry name" value="Nase_comp1_asu"/>
</dbReference>
<evidence type="ECO:0000256" key="2">
    <source>
        <dbReference type="ARBA" id="ARBA00001969"/>
    </source>
</evidence>
<dbReference type="RefSeq" id="WP_010933201.1">
    <property type="nucleotide sequence ID" value="NC_002932.3"/>
</dbReference>
<dbReference type="GO" id="GO:0016612">
    <property type="term" value="C:molybdenum-iron nitrogenase complex"/>
    <property type="evidence" value="ECO:0007669"/>
    <property type="project" value="UniProtKB-UniRule"/>
</dbReference>
<dbReference type="InterPro" id="IPR000510">
    <property type="entry name" value="Nase/OxRdtase_comp1"/>
</dbReference>
<comment type="cofactor">
    <cofactor evidence="1">
        <name>[8Fe-7S] cluster</name>
        <dbReference type="ChEBI" id="CHEBI:21143"/>
    </cofactor>
</comment>
<evidence type="ECO:0000256" key="7">
    <source>
        <dbReference type="ARBA" id="ARBA00022723"/>
    </source>
</evidence>
<accession>Q8KC89</accession>
<dbReference type="GO" id="GO:0005524">
    <property type="term" value="F:ATP binding"/>
    <property type="evidence" value="ECO:0007669"/>
    <property type="project" value="UniProtKB-KW"/>
</dbReference>
<dbReference type="EMBL" id="AE006470">
    <property type="protein sequence ID" value="AAM72762.1"/>
    <property type="molecule type" value="Genomic_DNA"/>
</dbReference>
<evidence type="ECO:0000256" key="10">
    <source>
        <dbReference type="ARBA" id="ARBA00023002"/>
    </source>
</evidence>
<evidence type="ECO:0000256" key="13">
    <source>
        <dbReference type="ARBA" id="ARBA00023231"/>
    </source>
</evidence>
<dbReference type="Gene3D" id="3.40.50.1980">
    <property type="entry name" value="Nitrogenase molybdenum iron protein domain"/>
    <property type="match status" value="3"/>
</dbReference>
<evidence type="ECO:0000259" key="17">
    <source>
        <dbReference type="Pfam" id="PF00148"/>
    </source>
</evidence>
<keyword evidence="8" id="KW-0547">Nucleotide-binding</keyword>
<dbReference type="KEGG" id="cte:CT1536"/>
<dbReference type="PROSITE" id="PS00699">
    <property type="entry name" value="NITROGENASE_1_1"/>
    <property type="match status" value="1"/>
</dbReference>
<comment type="catalytic activity">
    <reaction evidence="14 16">
        <text>N2 + 8 reduced [2Fe-2S]-[ferredoxin] + 16 ATP + 16 H2O = H2 + 8 oxidized [2Fe-2S]-[ferredoxin] + 2 NH4(+) + 16 ADP + 16 phosphate + 6 H(+)</text>
        <dbReference type="Rhea" id="RHEA:21448"/>
        <dbReference type="Rhea" id="RHEA-COMP:10000"/>
        <dbReference type="Rhea" id="RHEA-COMP:10001"/>
        <dbReference type="ChEBI" id="CHEBI:15377"/>
        <dbReference type="ChEBI" id="CHEBI:15378"/>
        <dbReference type="ChEBI" id="CHEBI:17997"/>
        <dbReference type="ChEBI" id="CHEBI:18276"/>
        <dbReference type="ChEBI" id="CHEBI:28938"/>
        <dbReference type="ChEBI" id="CHEBI:30616"/>
        <dbReference type="ChEBI" id="CHEBI:33737"/>
        <dbReference type="ChEBI" id="CHEBI:33738"/>
        <dbReference type="ChEBI" id="CHEBI:43474"/>
        <dbReference type="ChEBI" id="CHEBI:456216"/>
        <dbReference type="EC" id="1.18.6.1"/>
    </reaction>
</comment>
<feature type="domain" description="Nitrogenase/oxidoreductase component 1" evidence="17">
    <location>
        <begin position="60"/>
        <end position="516"/>
    </location>
</feature>
<proteinExistence type="inferred from homology"/>
<keyword evidence="11 16" id="KW-0408">Iron</keyword>
<dbReference type="STRING" id="194439.CT1536"/>
<evidence type="ECO:0000256" key="16">
    <source>
        <dbReference type="RuleBase" id="RU004022"/>
    </source>
</evidence>